<feature type="binding site" evidence="8">
    <location>
        <position position="211"/>
    </location>
    <ligand>
        <name>Zn(2+)</name>
        <dbReference type="ChEBI" id="CHEBI:29105"/>
        <label>2</label>
        <note>catalytic</note>
    </ligand>
</feature>
<dbReference type="Proteomes" id="UP000198862">
    <property type="component" value="Unassembled WGS sequence"/>
</dbReference>
<dbReference type="EMBL" id="FOLO01000013">
    <property type="protein sequence ID" value="SFC61072.1"/>
    <property type="molecule type" value="Genomic_DNA"/>
</dbReference>
<feature type="active site" description="Proton acceptor" evidence="8">
    <location>
        <position position="66"/>
    </location>
</feature>
<feature type="binding site" evidence="8">
    <location>
        <position position="64"/>
    </location>
    <ligand>
        <name>Zn(2+)</name>
        <dbReference type="ChEBI" id="CHEBI:29105"/>
        <label>1</label>
        <note>catalytic</note>
    </ligand>
</feature>
<evidence type="ECO:0000313" key="9">
    <source>
        <dbReference type="EMBL" id="SFC61072.1"/>
    </source>
</evidence>
<evidence type="ECO:0000256" key="5">
    <source>
        <dbReference type="ARBA" id="ARBA00022759"/>
    </source>
</evidence>
<keyword evidence="6 8" id="KW-0378">Hydrolase</keyword>
<comment type="catalytic activity">
    <reaction evidence="8">
        <text>Endonucleolytic cleavage of RNA, removing extra 3' nucleotides from tRNA precursor, generating 3' termini of tRNAs. A 3'-hydroxy group is left at the tRNA terminus and a 5'-phosphoryl group is left at the trailer molecule.</text>
        <dbReference type="EC" id="3.1.26.11"/>
    </reaction>
</comment>
<dbReference type="STRING" id="1123010.SAMN02745724_02094"/>
<name>A0A1I1KLD3_9GAMM</name>
<organism evidence="9 10">
    <name type="scientific">Pseudoalteromonas denitrificans DSM 6059</name>
    <dbReference type="NCBI Taxonomy" id="1123010"/>
    <lineage>
        <taxon>Bacteria</taxon>
        <taxon>Pseudomonadati</taxon>
        <taxon>Pseudomonadota</taxon>
        <taxon>Gammaproteobacteria</taxon>
        <taxon>Alteromonadales</taxon>
        <taxon>Pseudoalteromonadaceae</taxon>
        <taxon>Pseudoalteromonas</taxon>
    </lineage>
</organism>
<dbReference type="SUPFAM" id="SSF56281">
    <property type="entry name" value="Metallo-hydrolase/oxidoreductase"/>
    <property type="match status" value="1"/>
</dbReference>
<dbReference type="HAMAP" id="MF_01818">
    <property type="entry name" value="RNase_Z_BN"/>
    <property type="match status" value="1"/>
</dbReference>
<dbReference type="PANTHER" id="PTHR46018:SF2">
    <property type="entry name" value="ZINC PHOSPHODIESTERASE ELAC PROTEIN 1"/>
    <property type="match status" value="1"/>
</dbReference>
<dbReference type="InterPro" id="IPR036866">
    <property type="entry name" value="RibonucZ/Hydroxyglut_hydro"/>
</dbReference>
<keyword evidence="10" id="KW-1185">Reference proteome</keyword>
<keyword evidence="3 8" id="KW-0540">Nuclease</keyword>
<gene>
    <name evidence="8" type="primary">rnz</name>
    <name evidence="9" type="ORF">SAMN02745724_02094</name>
</gene>
<dbReference type="OrthoDB" id="9803916at2"/>
<comment type="cofactor">
    <cofactor evidence="8">
        <name>Zn(2+)</name>
        <dbReference type="ChEBI" id="CHEBI:29105"/>
    </cofactor>
    <text evidence="8">Binds 2 Zn(2+) ions.</text>
</comment>
<evidence type="ECO:0000256" key="7">
    <source>
        <dbReference type="ARBA" id="ARBA00022833"/>
    </source>
</evidence>
<comment type="subunit">
    <text evidence="1 8">Homodimer.</text>
</comment>
<evidence type="ECO:0000256" key="4">
    <source>
        <dbReference type="ARBA" id="ARBA00022723"/>
    </source>
</evidence>
<dbReference type="RefSeq" id="WP_091983425.1">
    <property type="nucleotide sequence ID" value="NZ_FOLO01000013.1"/>
</dbReference>
<dbReference type="InterPro" id="IPR013471">
    <property type="entry name" value="RNase_Z/BN"/>
</dbReference>
<dbReference type="AlphaFoldDB" id="A0A1I1KLD3"/>
<evidence type="ECO:0000256" key="2">
    <source>
        <dbReference type="ARBA" id="ARBA00022694"/>
    </source>
</evidence>
<keyword evidence="7 8" id="KW-0862">Zinc</keyword>
<dbReference type="Gene3D" id="3.60.15.10">
    <property type="entry name" value="Ribonuclease Z/Hydroxyacylglutathione hydrolase-like"/>
    <property type="match status" value="1"/>
</dbReference>
<feature type="binding site" evidence="8">
    <location>
        <position position="270"/>
    </location>
    <ligand>
        <name>Zn(2+)</name>
        <dbReference type="ChEBI" id="CHEBI:29105"/>
        <label>2</label>
        <note>catalytic</note>
    </ligand>
</feature>
<proteinExistence type="inferred from homology"/>
<sequence>MKFTFLGTSAGLPTKQRNVTSLAISLEKEKGWCLVDCGEGTQQQLLHTPYTLATLEAIFITHIHGDHCYGLPGILATAGMSGRTKPIKIIAPKPIEEFITVVLKTTDCYIPYSIEFIATEELDNDIEIAGFKVEAVELRHRVPSHAWYFTEINLDHKLNIEKLKQDNIPQGPLWGRLCKGENIILDKTRALIGKDYWIDNIRPRKIIISGDNCQPNLLTQASKTLDVLVHEATYTQEVSDKVGKAPMHTSAKDIALFANNLQLPNLVLTHFSARYTQYGKNSIKLIHDEAKKFYCGNLFLAEDFATYHLNKNGQLKQLPNINNKG</sequence>
<evidence type="ECO:0000256" key="3">
    <source>
        <dbReference type="ARBA" id="ARBA00022722"/>
    </source>
</evidence>
<keyword evidence="2 8" id="KW-0819">tRNA processing</keyword>
<dbReference type="CDD" id="cd07717">
    <property type="entry name" value="RNaseZ_ZiPD-like_MBL-fold"/>
    <property type="match status" value="1"/>
</dbReference>
<evidence type="ECO:0000313" key="10">
    <source>
        <dbReference type="Proteomes" id="UP000198862"/>
    </source>
</evidence>
<comment type="function">
    <text evidence="8">Zinc phosphodiesterase, which displays some tRNA 3'-processing endonuclease activity. Probably involved in tRNA maturation, by removing a 3'-trailer from precursor tRNA.</text>
</comment>
<dbReference type="GO" id="GO:0042781">
    <property type="term" value="F:3'-tRNA processing endoribonuclease activity"/>
    <property type="evidence" value="ECO:0007669"/>
    <property type="project" value="UniProtKB-UniRule"/>
</dbReference>
<evidence type="ECO:0000256" key="1">
    <source>
        <dbReference type="ARBA" id="ARBA00011738"/>
    </source>
</evidence>
<evidence type="ECO:0000256" key="6">
    <source>
        <dbReference type="ARBA" id="ARBA00022801"/>
    </source>
</evidence>
<feature type="binding site" evidence="8">
    <location>
        <position position="62"/>
    </location>
    <ligand>
        <name>Zn(2+)</name>
        <dbReference type="ChEBI" id="CHEBI:29105"/>
        <label>1</label>
        <note>catalytic</note>
    </ligand>
</feature>
<reference evidence="9 10" key="1">
    <citation type="submission" date="2016-10" db="EMBL/GenBank/DDBJ databases">
        <authorList>
            <person name="de Groot N.N."/>
        </authorList>
    </citation>
    <scope>NUCLEOTIDE SEQUENCE [LARGE SCALE GENOMIC DNA]</scope>
    <source>
        <strain evidence="9 10">DSM 6059</strain>
    </source>
</reference>
<evidence type="ECO:0000256" key="8">
    <source>
        <dbReference type="HAMAP-Rule" id="MF_01818"/>
    </source>
</evidence>
<comment type="similarity">
    <text evidence="8">Belongs to the RNase Z family.</text>
</comment>
<feature type="binding site" evidence="8">
    <location>
        <position position="66"/>
    </location>
    <ligand>
        <name>Zn(2+)</name>
        <dbReference type="ChEBI" id="CHEBI:29105"/>
        <label>2</label>
        <note>catalytic</note>
    </ligand>
</feature>
<dbReference type="Pfam" id="PF23023">
    <property type="entry name" value="Anti-Pycsar_Apyc1"/>
    <property type="match status" value="1"/>
</dbReference>
<protein>
    <recommendedName>
        <fullName evidence="8">Ribonuclease Z</fullName>
        <shortName evidence="8">RNase Z</shortName>
        <ecNumber evidence="8">3.1.26.11</ecNumber>
    </recommendedName>
    <alternativeName>
        <fullName evidence="8">tRNA 3 endonuclease</fullName>
    </alternativeName>
    <alternativeName>
        <fullName evidence="8">tRNase Z</fullName>
    </alternativeName>
</protein>
<keyword evidence="5 8" id="KW-0255">Endonuclease</keyword>
<dbReference type="PANTHER" id="PTHR46018">
    <property type="entry name" value="ZINC PHOSPHODIESTERASE ELAC PROTEIN 1"/>
    <property type="match status" value="1"/>
</dbReference>
<feature type="binding site" evidence="8">
    <location>
        <position position="140"/>
    </location>
    <ligand>
        <name>Zn(2+)</name>
        <dbReference type="ChEBI" id="CHEBI:29105"/>
        <label>1</label>
        <note>catalytic</note>
    </ligand>
</feature>
<feature type="binding site" evidence="8">
    <location>
        <position position="67"/>
    </location>
    <ligand>
        <name>Zn(2+)</name>
        <dbReference type="ChEBI" id="CHEBI:29105"/>
        <label>2</label>
        <note>catalytic</note>
    </ligand>
</feature>
<dbReference type="EC" id="3.1.26.11" evidence="8"/>
<feature type="binding site" evidence="8">
    <location>
        <position position="211"/>
    </location>
    <ligand>
        <name>Zn(2+)</name>
        <dbReference type="ChEBI" id="CHEBI:29105"/>
        <label>1</label>
        <note>catalytic</note>
    </ligand>
</feature>
<dbReference type="GO" id="GO:0008270">
    <property type="term" value="F:zinc ion binding"/>
    <property type="evidence" value="ECO:0007669"/>
    <property type="project" value="UniProtKB-UniRule"/>
</dbReference>
<keyword evidence="4 8" id="KW-0479">Metal-binding</keyword>
<accession>A0A1I1KLD3</accession>